<evidence type="ECO:0000259" key="11">
    <source>
        <dbReference type="SMART" id="SM01011"/>
    </source>
</evidence>
<dbReference type="InterPro" id="IPR001131">
    <property type="entry name" value="Peptidase_M24B_aminopep-P_CS"/>
</dbReference>
<dbReference type="InterPro" id="IPR029149">
    <property type="entry name" value="Creatin/AminoP/Spt16_N"/>
</dbReference>
<evidence type="ECO:0000256" key="7">
    <source>
        <dbReference type="ARBA" id="ARBA00022801"/>
    </source>
</evidence>
<evidence type="ECO:0000256" key="4">
    <source>
        <dbReference type="ARBA" id="ARBA00012574"/>
    </source>
</evidence>
<dbReference type="InterPro" id="IPR052433">
    <property type="entry name" value="X-Pro_dipept-like"/>
</dbReference>
<gene>
    <name evidence="12" type="ORF">ACIKP9_13045</name>
</gene>
<dbReference type="InterPro" id="IPR036005">
    <property type="entry name" value="Creatinase/aminopeptidase-like"/>
</dbReference>
<organism evidence="12 13">
    <name type="scientific">Methylobacillus methanolivorans</name>
    <dbReference type="NCBI Taxonomy" id="1848927"/>
    <lineage>
        <taxon>Bacteria</taxon>
        <taxon>Pseudomonadati</taxon>
        <taxon>Pseudomonadota</taxon>
        <taxon>Betaproteobacteria</taxon>
        <taxon>Nitrosomonadales</taxon>
        <taxon>Methylophilaceae</taxon>
        <taxon>Methylobacillus</taxon>
    </lineage>
</organism>
<dbReference type="Gene3D" id="3.40.350.10">
    <property type="entry name" value="Creatinase/prolidase N-terminal domain"/>
    <property type="match status" value="1"/>
</dbReference>
<keyword evidence="8" id="KW-0482">Metalloprotease</keyword>
<comment type="catalytic activity">
    <reaction evidence="1">
        <text>Release of any N-terminal amino acid, including proline, that is linked to proline, even from a dipeptide or tripeptide.</text>
        <dbReference type="EC" id="3.4.11.9"/>
    </reaction>
</comment>
<dbReference type="SUPFAM" id="SSF53092">
    <property type="entry name" value="Creatinase/prolidase N-terminal domain"/>
    <property type="match status" value="1"/>
</dbReference>
<dbReference type="SUPFAM" id="SSF55920">
    <property type="entry name" value="Creatinase/aminopeptidase"/>
    <property type="match status" value="1"/>
</dbReference>
<evidence type="ECO:0000256" key="6">
    <source>
        <dbReference type="ARBA" id="ARBA00022723"/>
    </source>
</evidence>
<dbReference type="PROSITE" id="PS00491">
    <property type="entry name" value="PROLINE_PEPTIDASE"/>
    <property type="match status" value="1"/>
</dbReference>
<evidence type="ECO:0000256" key="8">
    <source>
        <dbReference type="ARBA" id="ARBA00023049"/>
    </source>
</evidence>
<dbReference type="GO" id="GO:0004177">
    <property type="term" value="F:aminopeptidase activity"/>
    <property type="evidence" value="ECO:0007669"/>
    <property type="project" value="UniProtKB-KW"/>
</dbReference>
<evidence type="ECO:0000256" key="1">
    <source>
        <dbReference type="ARBA" id="ARBA00001424"/>
    </source>
</evidence>
<dbReference type="InterPro" id="IPR000994">
    <property type="entry name" value="Pept_M24"/>
</dbReference>
<evidence type="ECO:0000313" key="13">
    <source>
        <dbReference type="Proteomes" id="UP001617669"/>
    </source>
</evidence>
<evidence type="ECO:0000256" key="10">
    <source>
        <dbReference type="RuleBase" id="RU000590"/>
    </source>
</evidence>
<keyword evidence="6 10" id="KW-0479">Metal-binding</keyword>
<sequence>MKTVQIEEFKTRRQALMQKMGHGVAVIPTAAEAVRNRDSHYPYRFDSYFYHLTGFDEPEAVVVIIAGDTPKSILFCRDKDMEREIWDGFRHGPAGAQEVFGFDEAYSISELDQRIGDLLANQPQLFFALGADAAWDQRLGGWLKHLASQARSGIAAPAAIVDVRRLLDEMRLIKSPAELALMQEAADITVDAHKRAMRMTKAGMMEYEVEAEILHEFYRRGSRAPAYTSIVAGGGNACVLHYITNQDRLKEGDLLLIDAGCEWQGYAADITRTFPVSGKFSAVQKDVYELVLAAQDAAMAQVRPGQHWNAPHEAALHVLAQGLIDFGLCQGSLDSVLESGDYRRFYMHRTGHWLGLDVHDAGEYKQADGAWRPLVPGMVLTVEPGCYIRPADNVPEHFWNIGIRIEDNAVVTSDGHEITTVAAPKTVQEIEDWMAAR</sequence>
<keyword evidence="12" id="KW-0031">Aminopeptidase</keyword>
<protein>
    <recommendedName>
        <fullName evidence="4">Xaa-Pro aminopeptidase</fullName>
        <ecNumber evidence="4">3.4.11.9</ecNumber>
    </recommendedName>
</protein>
<name>A0ABW8GQA3_9PROT</name>
<dbReference type="PANTHER" id="PTHR43226:SF4">
    <property type="entry name" value="XAA-PRO AMINOPEPTIDASE 3"/>
    <property type="match status" value="1"/>
</dbReference>
<dbReference type="InterPro" id="IPR007865">
    <property type="entry name" value="Aminopep_P_N"/>
</dbReference>
<dbReference type="RefSeq" id="WP_400883723.1">
    <property type="nucleotide sequence ID" value="NZ_JBIWXY010000003.1"/>
</dbReference>
<dbReference type="Pfam" id="PF05195">
    <property type="entry name" value="AMP_N"/>
    <property type="match status" value="1"/>
</dbReference>
<keyword evidence="7" id="KW-0378">Hydrolase</keyword>
<dbReference type="PANTHER" id="PTHR43226">
    <property type="entry name" value="XAA-PRO AMINOPEPTIDASE 3"/>
    <property type="match status" value="1"/>
</dbReference>
<keyword evidence="5" id="KW-0645">Protease</keyword>
<comment type="cofactor">
    <cofactor evidence="2">
        <name>Mn(2+)</name>
        <dbReference type="ChEBI" id="CHEBI:29035"/>
    </cofactor>
</comment>
<evidence type="ECO:0000313" key="12">
    <source>
        <dbReference type="EMBL" id="MFJ5447162.1"/>
    </source>
</evidence>
<feature type="domain" description="Aminopeptidase P N-terminal" evidence="11">
    <location>
        <begin position="4"/>
        <end position="136"/>
    </location>
</feature>
<dbReference type="Proteomes" id="UP001617669">
    <property type="component" value="Unassembled WGS sequence"/>
</dbReference>
<comment type="similarity">
    <text evidence="3 10">Belongs to the peptidase M24B family.</text>
</comment>
<dbReference type="EC" id="3.4.11.9" evidence="4"/>
<keyword evidence="9" id="KW-0464">Manganese</keyword>
<dbReference type="Gene3D" id="3.90.230.10">
    <property type="entry name" value="Creatinase/methionine aminopeptidase superfamily"/>
    <property type="match status" value="1"/>
</dbReference>
<proteinExistence type="inferred from homology"/>
<reference evidence="12 13" key="1">
    <citation type="submission" date="2024-11" db="EMBL/GenBank/DDBJ databases">
        <authorList>
            <person name="Kaparullina E.N."/>
            <person name="Delegan Y.A."/>
            <person name="Doronina N.V."/>
        </authorList>
    </citation>
    <scope>NUCLEOTIDE SEQUENCE [LARGE SCALE GENOMIC DNA]</scope>
    <source>
        <strain evidence="12 13">7sh_L</strain>
    </source>
</reference>
<accession>A0ABW8GQA3</accession>
<dbReference type="Pfam" id="PF00557">
    <property type="entry name" value="Peptidase_M24"/>
    <property type="match status" value="1"/>
</dbReference>
<dbReference type="EMBL" id="JBIWXY010000003">
    <property type="protein sequence ID" value="MFJ5447162.1"/>
    <property type="molecule type" value="Genomic_DNA"/>
</dbReference>
<evidence type="ECO:0000256" key="2">
    <source>
        <dbReference type="ARBA" id="ARBA00001936"/>
    </source>
</evidence>
<keyword evidence="13" id="KW-1185">Reference proteome</keyword>
<dbReference type="CDD" id="cd01087">
    <property type="entry name" value="Prolidase"/>
    <property type="match status" value="1"/>
</dbReference>
<comment type="caution">
    <text evidence="12">The sequence shown here is derived from an EMBL/GenBank/DDBJ whole genome shotgun (WGS) entry which is preliminary data.</text>
</comment>
<evidence type="ECO:0000256" key="5">
    <source>
        <dbReference type="ARBA" id="ARBA00022670"/>
    </source>
</evidence>
<evidence type="ECO:0000256" key="9">
    <source>
        <dbReference type="ARBA" id="ARBA00023211"/>
    </source>
</evidence>
<dbReference type="SMART" id="SM01011">
    <property type="entry name" value="AMP_N"/>
    <property type="match status" value="1"/>
</dbReference>
<evidence type="ECO:0000256" key="3">
    <source>
        <dbReference type="ARBA" id="ARBA00008766"/>
    </source>
</evidence>